<dbReference type="EMBL" id="KN847530">
    <property type="protein sequence ID" value="KIW08930.1"/>
    <property type="molecule type" value="Genomic_DNA"/>
</dbReference>
<dbReference type="OrthoDB" id="3939615at2759"/>
<dbReference type="STRING" id="253628.A0A0D2AQZ6"/>
<dbReference type="VEuPathDB" id="FungiDB:PV09_00846"/>
<evidence type="ECO:0000256" key="1">
    <source>
        <dbReference type="SAM" id="MobiDB-lite"/>
    </source>
</evidence>
<dbReference type="RefSeq" id="XP_016218799.1">
    <property type="nucleotide sequence ID" value="XM_016353646.1"/>
</dbReference>
<dbReference type="HOGENOM" id="CLU_390885_0_0_1"/>
<evidence type="ECO:0000313" key="3">
    <source>
        <dbReference type="Proteomes" id="UP000053259"/>
    </source>
</evidence>
<dbReference type="Proteomes" id="UP000053259">
    <property type="component" value="Unassembled WGS sequence"/>
</dbReference>
<feature type="compositionally biased region" description="Polar residues" evidence="1">
    <location>
        <begin position="189"/>
        <end position="209"/>
    </location>
</feature>
<sequence length="706" mass="78042">MATTRELLGCGMQSSQVGILPHELQDRIESCVPVLNHVDEDDGNWNTNRKLPTKVPSFPTPLGDPTIPPATGTPFLTKLPPEIRRTIFLEYLLPDKSKNIVPTKYARSQDFAETHRLYLERSRRRMRNDAQRAHQAVLQRPGHWASLLGTPLPPLLTGNAPNLGPAVPNVSLNPAFGVAPPLTANPLNGWTVSPQNAQSIPPTHSATLHNSPSPPVPNPAAPVFNPHATTLSTTHPQTLNLAALPSNPTPAGPFTATAGIAYQGSPFNASIAVSINSQLPQHHAPAFHNFVAMPTGQIIHQAAHTPPISVPQVRRQNHQNLDLTASSGETKKDVQSAIIASKKMDSHDATPTNAILTLLTTNVKLCLEVSTILFEEYTFEVHIHPNGVDLLHFDRIPTLETCGQEIENAMAVFESKGHFCFNRMKHVEFVFFAGRPDDRLAGLRMRESLRRLIHLLKKDKDENEKNRVTSIKVRFDYEQAREWEKFSLANSITDRTGNFWLAVAKKADAASSLTELSTMYEPRESIMHKVYNVQLVSAPLKALRHVHNVEIEFPPEISHNPELIAYALEVKALAQSRDFTKEAQEELMREEMIMDARRDKELANAGAGGYYKPVQPEFGDQFVTDDSTEASPLMMKEDEIEEPGLVQPFGPSGNTLLPANHGEVCDVVIDEIEVGEPALGHAFDSDAKDGKGCQDPARILARRRHQ</sequence>
<gene>
    <name evidence="2" type="ORF">PV09_00846</name>
</gene>
<organism evidence="2 3">
    <name type="scientific">Verruconis gallopava</name>
    <dbReference type="NCBI Taxonomy" id="253628"/>
    <lineage>
        <taxon>Eukaryota</taxon>
        <taxon>Fungi</taxon>
        <taxon>Dikarya</taxon>
        <taxon>Ascomycota</taxon>
        <taxon>Pezizomycotina</taxon>
        <taxon>Dothideomycetes</taxon>
        <taxon>Pleosporomycetidae</taxon>
        <taxon>Venturiales</taxon>
        <taxon>Sympoventuriaceae</taxon>
        <taxon>Verruconis</taxon>
    </lineage>
</organism>
<keyword evidence="3" id="KW-1185">Reference proteome</keyword>
<accession>A0A0D2AQZ6</accession>
<evidence type="ECO:0000313" key="2">
    <source>
        <dbReference type="EMBL" id="KIW08930.1"/>
    </source>
</evidence>
<name>A0A0D2AQZ6_9PEZI</name>
<dbReference type="InParanoid" id="A0A0D2AQZ6"/>
<reference evidence="2 3" key="1">
    <citation type="submission" date="2015-01" db="EMBL/GenBank/DDBJ databases">
        <title>The Genome Sequence of Ochroconis gallopava CBS43764.</title>
        <authorList>
            <consortium name="The Broad Institute Genomics Platform"/>
            <person name="Cuomo C."/>
            <person name="de Hoog S."/>
            <person name="Gorbushina A."/>
            <person name="Stielow B."/>
            <person name="Teixiera M."/>
            <person name="Abouelleil A."/>
            <person name="Chapman S.B."/>
            <person name="Priest M."/>
            <person name="Young S.K."/>
            <person name="Wortman J."/>
            <person name="Nusbaum C."/>
            <person name="Birren B."/>
        </authorList>
    </citation>
    <scope>NUCLEOTIDE SEQUENCE [LARGE SCALE GENOMIC DNA]</scope>
    <source>
        <strain evidence="2 3">CBS 43764</strain>
    </source>
</reference>
<dbReference type="GeneID" id="27308819"/>
<protein>
    <submittedName>
        <fullName evidence="2">Uncharacterized protein</fullName>
    </submittedName>
</protein>
<proteinExistence type="predicted"/>
<dbReference type="AlphaFoldDB" id="A0A0D2AQZ6"/>
<feature type="region of interest" description="Disordered" evidence="1">
    <location>
        <begin position="189"/>
        <end position="219"/>
    </location>
</feature>